<feature type="domain" description="Bacterial Ig-like" evidence="3">
    <location>
        <begin position="2"/>
        <end position="114"/>
    </location>
</feature>
<evidence type="ECO:0000256" key="2">
    <source>
        <dbReference type="SAM" id="MobiDB-lite"/>
    </source>
</evidence>
<dbReference type="STRING" id="460265.Mnod_6310"/>
<dbReference type="InterPro" id="IPR013517">
    <property type="entry name" value="FG-GAP"/>
</dbReference>
<dbReference type="InterPro" id="IPR028994">
    <property type="entry name" value="Integrin_alpha_N"/>
</dbReference>
<proteinExistence type="predicted"/>
<name>B8IAR4_METNO</name>
<dbReference type="OrthoDB" id="8019836at2"/>
<dbReference type="Gene3D" id="2.130.10.130">
    <property type="entry name" value="Integrin alpha, N-terminal"/>
    <property type="match status" value="1"/>
</dbReference>
<evidence type="ECO:0000313" key="5">
    <source>
        <dbReference type="Proteomes" id="UP000008207"/>
    </source>
</evidence>
<dbReference type="Proteomes" id="UP000008207">
    <property type="component" value="Chromosome"/>
</dbReference>
<reference evidence="4 5" key="1">
    <citation type="submission" date="2009-01" db="EMBL/GenBank/DDBJ databases">
        <title>Complete sequence of chromosome of Methylobacterium nodulans ORS 2060.</title>
        <authorList>
            <consortium name="US DOE Joint Genome Institute"/>
            <person name="Lucas S."/>
            <person name="Copeland A."/>
            <person name="Lapidus A."/>
            <person name="Glavina del Rio T."/>
            <person name="Dalin E."/>
            <person name="Tice H."/>
            <person name="Bruce D."/>
            <person name="Goodwin L."/>
            <person name="Pitluck S."/>
            <person name="Sims D."/>
            <person name="Brettin T."/>
            <person name="Detter J.C."/>
            <person name="Han C."/>
            <person name="Larimer F."/>
            <person name="Land M."/>
            <person name="Hauser L."/>
            <person name="Kyrpides N."/>
            <person name="Ivanova N."/>
            <person name="Marx C.J."/>
            <person name="Richardson P."/>
        </authorList>
    </citation>
    <scope>NUCLEOTIDE SEQUENCE [LARGE SCALE GENOMIC DNA]</scope>
    <source>
        <strain evidence="5">LMG 21967 / CNCM I-2342 / ORS 2060</strain>
    </source>
</reference>
<dbReference type="EMBL" id="CP001349">
    <property type="protein sequence ID" value="ACL61109.1"/>
    <property type="molecule type" value="Genomic_DNA"/>
</dbReference>
<dbReference type="Pfam" id="PF13517">
    <property type="entry name" value="FG-GAP_3"/>
    <property type="match status" value="3"/>
</dbReference>
<gene>
    <name evidence="4" type="ordered locus">Mnod_6310</name>
</gene>
<organism evidence="4 5">
    <name type="scientific">Methylobacterium nodulans (strain LMG 21967 / CNCM I-2342 / ORS 2060)</name>
    <dbReference type="NCBI Taxonomy" id="460265"/>
    <lineage>
        <taxon>Bacteria</taxon>
        <taxon>Pseudomonadati</taxon>
        <taxon>Pseudomonadota</taxon>
        <taxon>Alphaproteobacteria</taxon>
        <taxon>Hyphomicrobiales</taxon>
        <taxon>Methylobacteriaceae</taxon>
        <taxon>Methylobacterium</taxon>
    </lineage>
</organism>
<evidence type="ECO:0000313" key="4">
    <source>
        <dbReference type="EMBL" id="ACL61109.1"/>
    </source>
</evidence>
<dbReference type="InterPro" id="IPR013783">
    <property type="entry name" value="Ig-like_fold"/>
</dbReference>
<dbReference type="AlphaFoldDB" id="B8IAR4"/>
<dbReference type="PANTHER" id="PTHR46580:SF4">
    <property type="entry name" value="ATP_GTP-BINDING PROTEIN"/>
    <property type="match status" value="1"/>
</dbReference>
<evidence type="ECO:0000256" key="1">
    <source>
        <dbReference type="ARBA" id="ARBA00022729"/>
    </source>
</evidence>
<dbReference type="Gene3D" id="2.30.30.100">
    <property type="match status" value="4"/>
</dbReference>
<dbReference type="Pfam" id="PF01839">
    <property type="entry name" value="FG-GAP"/>
    <property type="match status" value="1"/>
</dbReference>
<dbReference type="PANTHER" id="PTHR46580">
    <property type="entry name" value="SENSOR KINASE-RELATED"/>
    <property type="match status" value="1"/>
</dbReference>
<dbReference type="eggNOG" id="COG3391">
    <property type="taxonomic scope" value="Bacteria"/>
</dbReference>
<evidence type="ECO:0000259" key="3">
    <source>
        <dbReference type="Pfam" id="PF19077"/>
    </source>
</evidence>
<dbReference type="eggNOG" id="COG3209">
    <property type="taxonomic scope" value="Bacteria"/>
</dbReference>
<dbReference type="SUPFAM" id="SSF69318">
    <property type="entry name" value="Integrin alpha N-terminal domain"/>
    <property type="match status" value="3"/>
</dbReference>
<dbReference type="Pfam" id="PF19077">
    <property type="entry name" value="Big_13"/>
    <property type="match status" value="1"/>
</dbReference>
<keyword evidence="1" id="KW-0732">Signal</keyword>
<protein>
    <submittedName>
        <fullName evidence="4">FG-GAP repeat protein</fullName>
    </submittedName>
</protein>
<dbReference type="RefSeq" id="WP_015932691.1">
    <property type="nucleotide sequence ID" value="NC_011894.1"/>
</dbReference>
<keyword evidence="5" id="KW-1185">Reference proteome</keyword>
<dbReference type="HOGENOM" id="CLU_342203_0_0_5"/>
<accession>B8IAR4</accession>
<feature type="region of interest" description="Disordered" evidence="2">
    <location>
        <begin position="1"/>
        <end position="22"/>
    </location>
</feature>
<dbReference type="Gene3D" id="2.60.40.10">
    <property type="entry name" value="Immunoglobulins"/>
    <property type="match status" value="1"/>
</dbReference>
<dbReference type="KEGG" id="mno:Mnod_6310"/>
<sequence>MTTSTPTFTLSPNQDTGSSASDGITQTKFITVTGTATPGNRVILFDDVNRDGIAGFPDQALGGAIADADGKFTVTLASPDLTYLADGTYRIFAIADDGVSQSNLSSPLDLTIDTTAPGLSGVSLVGPTSTSASTVQFTVAFSEPVTAPQASDFSLISTGGLQGAAIASITAVPGSNGQAYTVDVTTGTGSGSLALQVLGGSIKDIAGNAFSGTFGTGQTYAVGPAPASVAVADINHDGIGDLIVSNLHSSPQNPDGTYGSGYLSVLIGKADGTFQQPVSVAAGAGPYVVGTGDFNHDGNVDLAVLNAFAGFTATGNGNGSVSILFGDGTGAFSPGADYTVGLAPEGLVVSDLNHDGLSDLVVANSDSNTVSVLLGNNDGTFQAQTSYPTGVGPNFLAVADVNQDGNADLITANDTDGTLSILLGTGTGTFTAGSSIPVGSVPNGVAVGDLNGDGKQDLVAANYADGNVSVLLGNGDGTFKPGVTYQAGTGAYAVALSDVNGDGRSDILVSNGGSSSLSALFGNGDGTFQAQTSISTGNFPQLFALSDINKDGKPDAVIPNYNDDTISILMNETSQGLSPSYQIARPTPGGTPHLNRDFDGDGKADLLWRNDSGQVVTWTDLNGSLTSHDYGSIDPSWKIQGTGDFDGDGKADLLWRNDSGQVVTWTDLNGSLTSHDYGSIDPSWKIQGTGDFDGDGKADLLWRNDSGQVVTWTDLNGSLTSHDYGSIDPSWKIQGTGDFDGDGKADLLWRNDSGQVVTWTDLNGSLTSHDYGSIDPSWKIQGTGDFGGDGKADLLWRNDSGQVVTWSNINANIESHDLGVVGNDWKLI</sequence>
<dbReference type="InterPro" id="IPR044016">
    <property type="entry name" value="Big_13"/>
</dbReference>